<feature type="region of interest" description="Disordered" evidence="1">
    <location>
        <begin position="58"/>
        <end position="83"/>
    </location>
</feature>
<sequence length="124" mass="15739">MSDINYKDNNTEDIIENYSETDDISNPTYPMSYCPLCRYSMPMADEYAEYDDPYEYEYDEEDDWDPGYRQRRPRRRRRRRPYYPHPYYYPRPYYPRPYYPRPHYPRPYHPPYHRSIYECECDED</sequence>
<gene>
    <name evidence="2" type="ORF">CLMAG_31120</name>
</gene>
<feature type="compositionally biased region" description="Basic residues" evidence="1">
    <location>
        <begin position="69"/>
        <end position="82"/>
    </location>
</feature>
<comment type="caution">
    <text evidence="2">The sequence shown here is derived from an EMBL/GenBank/DDBJ whole genome shotgun (WGS) entry which is preliminary data.</text>
</comment>
<organism evidence="2 3">
    <name type="scientific">Clostridium magnum DSM 2767</name>
    <dbReference type="NCBI Taxonomy" id="1121326"/>
    <lineage>
        <taxon>Bacteria</taxon>
        <taxon>Bacillati</taxon>
        <taxon>Bacillota</taxon>
        <taxon>Clostridia</taxon>
        <taxon>Eubacteriales</taxon>
        <taxon>Clostridiaceae</taxon>
        <taxon>Clostridium</taxon>
    </lineage>
</organism>
<keyword evidence="3" id="KW-1185">Reference proteome</keyword>
<protein>
    <submittedName>
        <fullName evidence="2">Uncharacterized protein</fullName>
    </submittedName>
</protein>
<evidence type="ECO:0000313" key="3">
    <source>
        <dbReference type="Proteomes" id="UP000076603"/>
    </source>
</evidence>
<name>A0A162SJE3_9CLOT</name>
<reference evidence="2 3" key="1">
    <citation type="submission" date="2016-04" db="EMBL/GenBank/DDBJ databases">
        <title>Genome sequence of Clostridium magnum DSM 2767.</title>
        <authorList>
            <person name="Poehlein A."/>
            <person name="Uhlig R."/>
            <person name="Fischer R."/>
            <person name="Bahl H."/>
            <person name="Daniel R."/>
        </authorList>
    </citation>
    <scope>NUCLEOTIDE SEQUENCE [LARGE SCALE GENOMIC DNA]</scope>
    <source>
        <strain evidence="2 3">DSM 2767</strain>
    </source>
</reference>
<dbReference type="Proteomes" id="UP000076603">
    <property type="component" value="Unassembled WGS sequence"/>
</dbReference>
<dbReference type="EMBL" id="LWAE01000003">
    <property type="protein sequence ID" value="KZL91353.1"/>
    <property type="molecule type" value="Genomic_DNA"/>
</dbReference>
<accession>A0A162SJE3</accession>
<dbReference type="PATRIC" id="fig|1121326.3.peg.3139"/>
<proteinExistence type="predicted"/>
<dbReference type="RefSeq" id="WP_175562148.1">
    <property type="nucleotide sequence ID" value="NZ_FQXL01000005.1"/>
</dbReference>
<dbReference type="AlphaFoldDB" id="A0A162SJE3"/>
<evidence type="ECO:0000313" key="2">
    <source>
        <dbReference type="EMBL" id="KZL91353.1"/>
    </source>
</evidence>
<evidence type="ECO:0000256" key="1">
    <source>
        <dbReference type="SAM" id="MobiDB-lite"/>
    </source>
</evidence>